<evidence type="ECO:0000313" key="5">
    <source>
        <dbReference type="MGI" id="MGI:97612"/>
    </source>
</evidence>
<evidence type="ECO:0000313" key="4">
    <source>
        <dbReference type="Ensembl" id="ENSMUSP00000145540.2"/>
    </source>
</evidence>
<dbReference type="Proteomes" id="UP000000589">
    <property type="component" value="Chromosome 7"/>
</dbReference>
<feature type="signal peptide" evidence="2">
    <location>
        <begin position="1"/>
        <end position="23"/>
    </location>
</feature>
<gene>
    <name evidence="4 5" type="primary">Plaur</name>
</gene>
<sequence>MGLPRRLLLLLLLATTCVPASQGLQCMQCESNQSCLVEECALGQDLCRTTVLREWQDPENPRDVYRGREDHSRR</sequence>
<evidence type="ECO:0000313" key="6">
    <source>
        <dbReference type="Proteomes" id="UP000000589"/>
    </source>
</evidence>
<evidence type="ECO:0000256" key="1">
    <source>
        <dbReference type="ARBA" id="ARBA00022729"/>
    </source>
</evidence>
<reference evidence="4" key="4">
    <citation type="submission" date="2025-09" db="UniProtKB">
        <authorList>
            <consortium name="Ensembl"/>
        </authorList>
    </citation>
    <scope>IDENTIFICATION</scope>
    <source>
        <strain evidence="4">C57BL/6J</strain>
    </source>
</reference>
<dbReference type="Bgee" id="ENSMUSG00000046223">
    <property type="expression patterns" value="Expressed in granulocyte and 135 other cell types or tissues"/>
</dbReference>
<dbReference type="AlphaFoldDB" id="A0A0U1RNF3"/>
<accession>A0A0U1RNF3</accession>
<dbReference type="GeneTree" id="ENSGT00940000153599"/>
<reference evidence="4 6" key="1">
    <citation type="journal article" date="2009" name="PLoS Biol.">
        <title>Lineage-specific biology revealed by a finished genome assembly of the mouse.</title>
        <authorList>
            <consortium name="Mouse Genome Sequencing Consortium"/>
            <person name="Church D.M."/>
            <person name="Goodstadt L."/>
            <person name="Hillier L.W."/>
            <person name="Zody M.C."/>
            <person name="Goldstein S."/>
            <person name="She X."/>
            <person name="Bult C.J."/>
            <person name="Agarwala R."/>
            <person name="Cherry J.L."/>
            <person name="DiCuccio M."/>
            <person name="Hlavina W."/>
            <person name="Kapustin Y."/>
            <person name="Meric P."/>
            <person name="Maglott D."/>
            <person name="Birtle Z."/>
            <person name="Marques A.C."/>
            <person name="Graves T."/>
            <person name="Zhou S."/>
            <person name="Teague B."/>
            <person name="Potamousis K."/>
            <person name="Churas C."/>
            <person name="Place M."/>
            <person name="Herschleb J."/>
            <person name="Runnheim R."/>
            <person name="Forrest D."/>
            <person name="Amos-Landgraf J."/>
            <person name="Schwartz D.C."/>
            <person name="Cheng Z."/>
            <person name="Lindblad-Toh K."/>
            <person name="Eichler E.E."/>
            <person name="Ponting C.P."/>
        </authorList>
    </citation>
    <scope>NUCLEOTIDE SEQUENCE [LARGE SCALE GENOMIC DNA]</scope>
    <source>
        <strain evidence="4 6">C57BL/6J</strain>
    </source>
</reference>
<feature type="chain" id="PRO_5006714299" evidence="2">
    <location>
        <begin position="24"/>
        <end position="74"/>
    </location>
</feature>
<proteinExistence type="predicted"/>
<dbReference type="SMR" id="A0A0U1RNF3"/>
<dbReference type="InterPro" id="IPR045860">
    <property type="entry name" value="Snake_toxin-like_sf"/>
</dbReference>
<organism evidence="4 6">
    <name type="scientific">Mus musculus</name>
    <name type="common">Mouse</name>
    <dbReference type="NCBI Taxonomy" id="10090"/>
    <lineage>
        <taxon>Eukaryota</taxon>
        <taxon>Metazoa</taxon>
        <taxon>Chordata</taxon>
        <taxon>Craniata</taxon>
        <taxon>Vertebrata</taxon>
        <taxon>Euteleostomi</taxon>
        <taxon>Mammalia</taxon>
        <taxon>Eutheria</taxon>
        <taxon>Euarchontoglires</taxon>
        <taxon>Glires</taxon>
        <taxon>Rodentia</taxon>
        <taxon>Myomorpha</taxon>
        <taxon>Muroidea</taxon>
        <taxon>Muridae</taxon>
        <taxon>Murinae</taxon>
        <taxon>Mus</taxon>
        <taxon>Mus</taxon>
    </lineage>
</organism>
<dbReference type="AGR" id="MGI:97612"/>
<dbReference type="Antibodypedia" id="31096">
    <property type="antibodies" value="669 antibodies from 43 providers"/>
</dbReference>
<keyword evidence="6" id="KW-1185">Reference proteome</keyword>
<dbReference type="SUPFAM" id="SSF57302">
    <property type="entry name" value="Snake toxin-like"/>
    <property type="match status" value="1"/>
</dbReference>
<feature type="domain" description="UPAR/Ly6" evidence="3">
    <location>
        <begin position="22"/>
        <end position="60"/>
    </location>
</feature>
<reference evidence="4" key="3">
    <citation type="submission" date="2025-08" db="UniProtKB">
        <authorList>
            <consortium name="Ensembl"/>
        </authorList>
    </citation>
    <scope>IDENTIFICATION</scope>
    <source>
        <strain evidence="4">C57BL/6J</strain>
    </source>
</reference>
<evidence type="ECO:0000259" key="3">
    <source>
        <dbReference type="Pfam" id="PF00021"/>
    </source>
</evidence>
<dbReference type="Ensembl" id="ENSMUST00000206935.2">
    <property type="protein sequence ID" value="ENSMUSP00000145540.2"/>
    <property type="gene ID" value="ENSMUSG00000046223.11"/>
</dbReference>
<name>A0A0U1RNF3_MOUSE</name>
<dbReference type="Pfam" id="PF00021">
    <property type="entry name" value="UPAR_LY6"/>
    <property type="match status" value="1"/>
</dbReference>
<dbReference type="InterPro" id="IPR016054">
    <property type="entry name" value="LY6_UPA_recep-like"/>
</dbReference>
<keyword evidence="1 2" id="KW-0732">Signal</keyword>
<dbReference type="ExpressionAtlas" id="A0A0U1RNF3">
    <property type="expression patterns" value="baseline and differential"/>
</dbReference>
<evidence type="ECO:0000256" key="2">
    <source>
        <dbReference type="SAM" id="SignalP"/>
    </source>
</evidence>
<dbReference type="Gene3D" id="2.10.60.10">
    <property type="entry name" value="CD59"/>
    <property type="match status" value="1"/>
</dbReference>
<reference evidence="4 6" key="2">
    <citation type="journal article" date="2011" name="PLoS Biol.">
        <title>Modernizing reference genome assemblies.</title>
        <authorList>
            <person name="Church D.M."/>
            <person name="Schneider V.A."/>
            <person name="Graves T."/>
            <person name="Auger K."/>
            <person name="Cunningham F."/>
            <person name="Bouk N."/>
            <person name="Chen H.C."/>
            <person name="Agarwala R."/>
            <person name="McLaren W.M."/>
            <person name="Ritchie G.R."/>
            <person name="Albracht D."/>
            <person name="Kremitzki M."/>
            <person name="Rock S."/>
            <person name="Kotkiewicz H."/>
            <person name="Kremitzki C."/>
            <person name="Wollam A."/>
            <person name="Trani L."/>
            <person name="Fulton L."/>
            <person name="Fulton R."/>
            <person name="Matthews L."/>
            <person name="Whitehead S."/>
            <person name="Chow W."/>
            <person name="Torrance J."/>
            <person name="Dunn M."/>
            <person name="Harden G."/>
            <person name="Threadgold G."/>
            <person name="Wood J."/>
            <person name="Collins J."/>
            <person name="Heath P."/>
            <person name="Griffiths G."/>
            <person name="Pelan S."/>
            <person name="Grafham D."/>
            <person name="Eichler E.E."/>
            <person name="Weinstock G."/>
            <person name="Mardis E.R."/>
            <person name="Wilson R.K."/>
            <person name="Howe K."/>
            <person name="Flicek P."/>
            <person name="Hubbard T."/>
        </authorList>
    </citation>
    <scope>NUCLEOTIDE SEQUENCE [LARGE SCALE GENOMIC DNA]</scope>
    <source>
        <strain evidence="4 6">C57BL/6J</strain>
    </source>
</reference>
<dbReference type="MGI" id="MGI:97612">
    <property type="gene designation" value="Plaur"/>
</dbReference>
<dbReference type="VEuPathDB" id="HostDB:ENSMUSG00000046223"/>
<protein>
    <submittedName>
        <fullName evidence="4">Plasminogen activator, urokinase receptor</fullName>
    </submittedName>
</protein>